<accession>A0A381XJY9</accession>
<dbReference type="GO" id="GO:0016491">
    <property type="term" value="F:oxidoreductase activity"/>
    <property type="evidence" value="ECO:0007669"/>
    <property type="project" value="InterPro"/>
</dbReference>
<dbReference type="PANTHER" id="PTHR47495:SF2">
    <property type="entry name" value="ALDEHYDE DEHYDROGENASE"/>
    <property type="match status" value="1"/>
</dbReference>
<proteinExistence type="predicted"/>
<organism evidence="3">
    <name type="scientific">marine metagenome</name>
    <dbReference type="NCBI Taxonomy" id="408172"/>
    <lineage>
        <taxon>unclassified sequences</taxon>
        <taxon>metagenomes</taxon>
        <taxon>ecological metagenomes</taxon>
    </lineage>
</organism>
<reference evidence="3" key="1">
    <citation type="submission" date="2018-05" db="EMBL/GenBank/DDBJ databases">
        <authorList>
            <person name="Lanie J.A."/>
            <person name="Ng W.-L."/>
            <person name="Kazmierczak K.M."/>
            <person name="Andrzejewski T.M."/>
            <person name="Davidsen T.M."/>
            <person name="Wayne K.J."/>
            <person name="Tettelin H."/>
            <person name="Glass J.I."/>
            <person name="Rusch D."/>
            <person name="Podicherti R."/>
            <person name="Tsui H.-C.T."/>
            <person name="Winkler M.E."/>
        </authorList>
    </citation>
    <scope>NUCLEOTIDE SEQUENCE</scope>
</reference>
<dbReference type="InterPro" id="IPR037165">
    <property type="entry name" value="AldOxase/xan_DH_Mopterin-bd_sf"/>
</dbReference>
<name>A0A381XJY9_9ZZZZ</name>
<feature type="domain" description="Aldehyde oxidase/xanthine dehydrogenase first molybdopterin binding" evidence="1">
    <location>
        <begin position="67"/>
        <end position="304"/>
    </location>
</feature>
<dbReference type="AlphaFoldDB" id="A0A381XJY9"/>
<dbReference type="Pfam" id="PF02738">
    <property type="entry name" value="MoCoBD_1"/>
    <property type="match status" value="1"/>
</dbReference>
<evidence type="ECO:0000259" key="1">
    <source>
        <dbReference type="Pfam" id="PF02738"/>
    </source>
</evidence>
<dbReference type="InterPro" id="IPR046867">
    <property type="entry name" value="AldOxase/xan_DH_MoCoBD2"/>
</dbReference>
<dbReference type="InterPro" id="IPR008274">
    <property type="entry name" value="AldOxase/xan_DH_MoCoBD1"/>
</dbReference>
<evidence type="ECO:0000313" key="3">
    <source>
        <dbReference type="EMBL" id="SVA64487.1"/>
    </source>
</evidence>
<dbReference type="Pfam" id="PF20256">
    <property type="entry name" value="MoCoBD_2"/>
    <property type="match status" value="1"/>
</dbReference>
<evidence type="ECO:0008006" key="4">
    <source>
        <dbReference type="Google" id="ProtNLM"/>
    </source>
</evidence>
<dbReference type="PANTHER" id="PTHR47495">
    <property type="entry name" value="ALDEHYDE DEHYDROGENASE"/>
    <property type="match status" value="1"/>
</dbReference>
<sequence length="472" mass="50775">NIEGVEAVVALGDAAVAVLARDTWTAMKAAQQVQVETEEIRAPVNSAELFDAYATALDDPEPAVFRNDGDALNLLQNAAPDLTVIYRWPYLAHACMEPMNCTALFNEGQLTVWAPTQALSTAQKIAAETAGLDRSRVTVHRTLLGGGFGRRAEMDFVERAVAAAVQVPGRPVKMTYSREQDTQHDMYRPAGLARARARLNADGTILALDYTMATQSVVASYGGRTPSPRPSDPRRDVTVAHGINDLIYAVPNMRLAFVPQDPHVPVGFWRSTSSSYGIFCVESLIDELAASAGADPVEFRLVNLPTDAKHRAVLELAAERAGWGEPMAPGRGRGVALFEKARTVIAQVIDISISDAGWLSVDRVVCVVDPGQLIHPDVVVAMMEGGIVYGLGAAIFGEITLEQGRVQQSNFHDYRDLRMADTPDIEVHLLPQGGRPEGVGETAVPGVAPALANAIFNATGKRIRTLPIGQRI</sequence>
<feature type="non-terminal residue" evidence="3">
    <location>
        <position position="1"/>
    </location>
</feature>
<feature type="domain" description="Aldehyde oxidase/xanthine dehydrogenase second molybdopterin binding" evidence="2">
    <location>
        <begin position="355"/>
        <end position="423"/>
    </location>
</feature>
<protein>
    <recommendedName>
        <fullName evidence="4">Aldehyde oxidase/xanthine dehydrogenase a/b hammerhead domain-containing protein</fullName>
    </recommendedName>
</protein>
<dbReference type="InterPro" id="IPR052516">
    <property type="entry name" value="N-heterocyclic_Hydroxylase"/>
</dbReference>
<dbReference type="SUPFAM" id="SSF56003">
    <property type="entry name" value="Molybdenum cofactor-binding domain"/>
    <property type="match status" value="1"/>
</dbReference>
<dbReference type="EMBL" id="UINC01015287">
    <property type="protein sequence ID" value="SVA64487.1"/>
    <property type="molecule type" value="Genomic_DNA"/>
</dbReference>
<dbReference type="Gene3D" id="3.30.365.10">
    <property type="entry name" value="Aldehyde oxidase/xanthine dehydrogenase, molybdopterin binding domain"/>
    <property type="match status" value="3"/>
</dbReference>
<evidence type="ECO:0000259" key="2">
    <source>
        <dbReference type="Pfam" id="PF20256"/>
    </source>
</evidence>
<gene>
    <name evidence="3" type="ORF">METZ01_LOCUS117341</name>
</gene>